<accession>A0A4Q0MDH4</accession>
<evidence type="ECO:0000256" key="3">
    <source>
        <dbReference type="ARBA" id="ARBA00022630"/>
    </source>
</evidence>
<gene>
    <name evidence="9" type="ORF">EKH83_06235</name>
</gene>
<feature type="domain" description="FAD/NAD(P)-binding" evidence="8">
    <location>
        <begin position="1"/>
        <end position="320"/>
    </location>
</feature>
<proteinExistence type="inferred from homology"/>
<dbReference type="Proteomes" id="UP000290848">
    <property type="component" value="Unassembled WGS sequence"/>
</dbReference>
<dbReference type="InterPro" id="IPR023753">
    <property type="entry name" value="FAD/NAD-binding_dom"/>
</dbReference>
<evidence type="ECO:0000256" key="5">
    <source>
        <dbReference type="ARBA" id="ARBA00023002"/>
    </source>
</evidence>
<keyword evidence="6" id="KW-0520">NAD</keyword>
<reference evidence="9 10" key="1">
    <citation type="submission" date="2018-12" db="EMBL/GenBank/DDBJ databases">
        <title>The Draft Genome Sequence of the Soil Bacterium Pedobacter tournemirensis R1.</title>
        <authorList>
            <person name="He J."/>
        </authorList>
    </citation>
    <scope>NUCLEOTIDE SEQUENCE [LARGE SCALE GENOMIC DNA]</scope>
    <source>
        <strain evidence="9 10">R1</strain>
    </source>
</reference>
<dbReference type="PRINTS" id="PR00411">
    <property type="entry name" value="PNDRDTASEI"/>
</dbReference>
<dbReference type="Gene3D" id="3.50.50.100">
    <property type="match status" value="1"/>
</dbReference>
<dbReference type="EMBL" id="RXOC01000003">
    <property type="protein sequence ID" value="RXF71285.1"/>
    <property type="molecule type" value="Genomic_DNA"/>
</dbReference>
<dbReference type="GO" id="GO:0050136">
    <property type="term" value="F:NADH dehydrogenase (quinone) (non-electrogenic) activity"/>
    <property type="evidence" value="ECO:0007669"/>
    <property type="project" value="UniProtKB-EC"/>
</dbReference>
<dbReference type="EC" id="1.6.5.9" evidence="2"/>
<keyword evidence="3" id="KW-0285">Flavoprotein</keyword>
<evidence type="ECO:0000256" key="6">
    <source>
        <dbReference type="ARBA" id="ARBA00023027"/>
    </source>
</evidence>
<comment type="caution">
    <text evidence="9">The sequence shown here is derived from an EMBL/GenBank/DDBJ whole genome shotgun (WGS) entry which is preliminary data.</text>
</comment>
<evidence type="ECO:0000256" key="4">
    <source>
        <dbReference type="ARBA" id="ARBA00022827"/>
    </source>
</evidence>
<organism evidence="9 10">
    <name type="scientific">Arcticibacter tournemirensis</name>
    <dbReference type="NCBI Taxonomy" id="699437"/>
    <lineage>
        <taxon>Bacteria</taxon>
        <taxon>Pseudomonadati</taxon>
        <taxon>Bacteroidota</taxon>
        <taxon>Sphingobacteriia</taxon>
        <taxon>Sphingobacteriales</taxon>
        <taxon>Sphingobacteriaceae</taxon>
        <taxon>Arcticibacter</taxon>
    </lineage>
</organism>
<evidence type="ECO:0000259" key="8">
    <source>
        <dbReference type="Pfam" id="PF07992"/>
    </source>
</evidence>
<evidence type="ECO:0000313" key="9">
    <source>
        <dbReference type="EMBL" id="RXF71285.1"/>
    </source>
</evidence>
<keyword evidence="5" id="KW-0560">Oxidoreductase</keyword>
<keyword evidence="4" id="KW-0274">FAD</keyword>
<dbReference type="PRINTS" id="PR00368">
    <property type="entry name" value="FADPNR"/>
</dbReference>
<name>A0A4Q0MDH4_9SPHI</name>
<dbReference type="InterPro" id="IPR045024">
    <property type="entry name" value="NDH-2"/>
</dbReference>
<comment type="catalytic activity">
    <reaction evidence="7">
        <text>a quinone + NADH + H(+) = a quinol + NAD(+)</text>
        <dbReference type="Rhea" id="RHEA:46160"/>
        <dbReference type="ChEBI" id="CHEBI:15378"/>
        <dbReference type="ChEBI" id="CHEBI:24646"/>
        <dbReference type="ChEBI" id="CHEBI:57540"/>
        <dbReference type="ChEBI" id="CHEBI:57945"/>
        <dbReference type="ChEBI" id="CHEBI:132124"/>
        <dbReference type="EC" id="1.6.5.9"/>
    </reaction>
</comment>
<dbReference type="AlphaFoldDB" id="A0A4Q0MDH4"/>
<evidence type="ECO:0000313" key="10">
    <source>
        <dbReference type="Proteomes" id="UP000290848"/>
    </source>
</evidence>
<evidence type="ECO:0000256" key="1">
    <source>
        <dbReference type="ARBA" id="ARBA00005272"/>
    </source>
</evidence>
<dbReference type="SUPFAM" id="SSF51905">
    <property type="entry name" value="FAD/NAD(P)-binding domain"/>
    <property type="match status" value="1"/>
</dbReference>
<dbReference type="Pfam" id="PF07992">
    <property type="entry name" value="Pyr_redox_2"/>
    <property type="match status" value="1"/>
</dbReference>
<evidence type="ECO:0000256" key="2">
    <source>
        <dbReference type="ARBA" id="ARBA00012637"/>
    </source>
</evidence>
<dbReference type="PANTHER" id="PTHR43706">
    <property type="entry name" value="NADH DEHYDROGENASE"/>
    <property type="match status" value="1"/>
</dbReference>
<comment type="similarity">
    <text evidence="1">Belongs to the NADH dehydrogenase family.</text>
</comment>
<dbReference type="PANTHER" id="PTHR43706:SF47">
    <property type="entry name" value="EXTERNAL NADH-UBIQUINONE OXIDOREDUCTASE 1, MITOCHONDRIAL-RELATED"/>
    <property type="match status" value="1"/>
</dbReference>
<protein>
    <recommendedName>
        <fullName evidence="2">NADH:ubiquinone reductase (non-electrogenic)</fullName>
        <ecNumber evidence="2">1.6.5.9</ecNumber>
    </recommendedName>
</protein>
<sequence length="446" mass="49790">MKVIIIGAGFAGLDLARKLNNKEGIEVLLIDKLTYHQFQPLFYQVATSALEPSSISFPIRKVFQKSKNTRIRISEVKAIHSEKNEVETDTGVYRYDALVIATGATTNYFGNDKIASKALPMKSTLEAVKLKNRLINNFEDALDIKDPVSRRKYLTVVIAGAGPTGVELAGALSEMRKNMLPKDYPELDFRMMDIYLLDGLDRPLFNMSAESSADAVKYLDQLGIIQMMKTTVKDYDGENVLLADGNVIQSKTLIWAAGVKGSVPPGIEADVIIKGRIKVDRFNKVFNTRNIYAIGDIATMETPLYPKGHPQLASVAKAQGKHLAENLIRFSKAESMTEFEFQNKGTMATIARGMGVVDVEKPIKTHLNGVLAWITWMLLHASLLYGGKNRIIVFINWLYKLFSFDQTLRLAERHHTIISDDTIEKIKNEDCLEAEAKAAEGRDLRS</sequence>
<evidence type="ECO:0000256" key="7">
    <source>
        <dbReference type="ARBA" id="ARBA00047599"/>
    </source>
</evidence>
<dbReference type="InterPro" id="IPR036188">
    <property type="entry name" value="FAD/NAD-bd_sf"/>
</dbReference>
<dbReference type="RefSeq" id="WP_128768530.1">
    <property type="nucleotide sequence ID" value="NZ_RXOC01000003.1"/>
</dbReference>